<dbReference type="EMBL" id="JACXVP010000002">
    <property type="protein sequence ID" value="KAG5623193.1"/>
    <property type="molecule type" value="Genomic_DNA"/>
</dbReference>
<keyword evidence="3" id="KW-1185">Reference proteome</keyword>
<accession>A0A9J6AFK7</accession>
<sequence>MASSKGSNYSDSFEKSFSKYMNDNYDIKDDGMVVTISSKGNNQMPKGNGTRLGQSSFSRNMMNPHLNSSYRVDLHIPPKDKPRDQVLENEEAQVVGEVAAAEPRPAIRDMPGEGSCISSSNDTNDDGMVVTSTYKGNDKMPVRSDTHPGRSLYGNVTYPYVVPSNYPDIPGIHLTVDLPISPKGKPEGQVLENEEAQVGGAAAAEPRPAIRDMAGEGSCISFVGGLIPSAESTSKEKNQMKNKNYDIEDDGMVVTFTYKGNNQMPMGNDTRLVDLHIPPKDKPKDQVLENEEAQVGGEVAAVASAEPRPAIRNSGDTNDDGMVVTSTYKGNDQMPVRNDTHPDLSFLGNITYPYVAPPFIDFPEIHLTVDLPISPKGKPEGEVLENEEAQVGGAEPRPAIRDMAGEGSCIRGLIPTAESISKEEPEKETRPSKDQP</sequence>
<organism evidence="2 3">
    <name type="scientific">Solanum commersonii</name>
    <name type="common">Commerson's wild potato</name>
    <name type="synonym">Commerson's nightshade</name>
    <dbReference type="NCBI Taxonomy" id="4109"/>
    <lineage>
        <taxon>Eukaryota</taxon>
        <taxon>Viridiplantae</taxon>
        <taxon>Streptophyta</taxon>
        <taxon>Embryophyta</taxon>
        <taxon>Tracheophyta</taxon>
        <taxon>Spermatophyta</taxon>
        <taxon>Magnoliopsida</taxon>
        <taxon>eudicotyledons</taxon>
        <taxon>Gunneridae</taxon>
        <taxon>Pentapetalae</taxon>
        <taxon>asterids</taxon>
        <taxon>lamiids</taxon>
        <taxon>Solanales</taxon>
        <taxon>Solanaceae</taxon>
        <taxon>Solanoideae</taxon>
        <taxon>Solaneae</taxon>
        <taxon>Solanum</taxon>
    </lineage>
</organism>
<reference evidence="2 3" key="1">
    <citation type="submission" date="2020-09" db="EMBL/GenBank/DDBJ databases">
        <title>De no assembly of potato wild relative species, Solanum commersonii.</title>
        <authorList>
            <person name="Cho K."/>
        </authorList>
    </citation>
    <scope>NUCLEOTIDE SEQUENCE [LARGE SCALE GENOMIC DNA]</scope>
    <source>
        <strain evidence="2">LZ3.2</strain>
        <tissue evidence="2">Leaf</tissue>
    </source>
</reference>
<name>A0A9J6AFK7_SOLCO</name>
<gene>
    <name evidence="2" type="ORF">H5410_008411</name>
</gene>
<comment type="caution">
    <text evidence="2">The sequence shown here is derived from an EMBL/GenBank/DDBJ whole genome shotgun (WGS) entry which is preliminary data.</text>
</comment>
<feature type="region of interest" description="Disordered" evidence="1">
    <location>
        <begin position="378"/>
        <end position="436"/>
    </location>
</feature>
<protein>
    <submittedName>
        <fullName evidence="2">Uncharacterized protein</fullName>
    </submittedName>
</protein>
<evidence type="ECO:0000256" key="1">
    <source>
        <dbReference type="SAM" id="MobiDB-lite"/>
    </source>
</evidence>
<dbReference type="AlphaFoldDB" id="A0A9J6AFK7"/>
<feature type="region of interest" description="Disordered" evidence="1">
    <location>
        <begin position="106"/>
        <end position="128"/>
    </location>
</feature>
<evidence type="ECO:0000313" key="2">
    <source>
        <dbReference type="EMBL" id="KAG5623193.1"/>
    </source>
</evidence>
<dbReference type="Proteomes" id="UP000824120">
    <property type="component" value="Chromosome 2"/>
</dbReference>
<evidence type="ECO:0000313" key="3">
    <source>
        <dbReference type="Proteomes" id="UP000824120"/>
    </source>
</evidence>
<feature type="compositionally biased region" description="Basic and acidic residues" evidence="1">
    <location>
        <begin position="420"/>
        <end position="436"/>
    </location>
</feature>
<proteinExistence type="predicted"/>